<evidence type="ECO:0000313" key="5">
    <source>
        <dbReference type="Proteomes" id="UP000887013"/>
    </source>
</evidence>
<reference evidence="4" key="1">
    <citation type="submission" date="2020-08" db="EMBL/GenBank/DDBJ databases">
        <title>Multicomponent nature underlies the extraordinary mechanical properties of spider dragline silk.</title>
        <authorList>
            <person name="Kono N."/>
            <person name="Nakamura H."/>
            <person name="Mori M."/>
            <person name="Yoshida Y."/>
            <person name="Ohtoshi R."/>
            <person name="Malay A.D."/>
            <person name="Moran D.A.P."/>
            <person name="Tomita M."/>
            <person name="Numata K."/>
            <person name="Arakawa K."/>
        </authorList>
    </citation>
    <scope>NUCLEOTIDE SEQUENCE</scope>
</reference>
<evidence type="ECO:0000256" key="1">
    <source>
        <dbReference type="ARBA" id="ARBA00022737"/>
    </source>
</evidence>
<dbReference type="Pfam" id="PF07719">
    <property type="entry name" value="TPR_2"/>
    <property type="match status" value="1"/>
</dbReference>
<dbReference type="SUPFAM" id="SSF48452">
    <property type="entry name" value="TPR-like"/>
    <property type="match status" value="7"/>
</dbReference>
<accession>A0A8X6Q1D0</accession>
<gene>
    <name evidence="4" type="primary">ttc37</name>
    <name evidence="4" type="ORF">NPIL_597311</name>
</gene>
<dbReference type="SMART" id="SM00028">
    <property type="entry name" value="TPR"/>
    <property type="match status" value="12"/>
</dbReference>
<dbReference type="Pfam" id="PF13181">
    <property type="entry name" value="TPR_8"/>
    <property type="match status" value="1"/>
</dbReference>
<feature type="repeat" description="TPR" evidence="3">
    <location>
        <begin position="982"/>
        <end position="1015"/>
    </location>
</feature>
<sequence>MCNDVFFCQPIELLIIHKMDAKEIKSFLKQAREAIKEKDYKTALKHCKAVLKLDKNNYNAWVFVGAAAQEIDQPDQSEAAFKRAIDISPDQLLAWQGLCTFYEKHETKENVPELYSVYTKLIELFSSDKDKKLEIHDKLIALLRNQNEKEKLFKILKSKLEMMKKENLDVYSLQKQIFKDLSGQTKFSEEEKQMLSEALQALVSHETFSDDDCKRIFTTCIEVLLKAGDENYALSLAFEVFKKFPQNMSCLEFLSRIAMNVYIENGSIASHVEEVSQRMNRFGNSNGLFTIFEGFCAFISKRYVEAIEKFKKGLTTLEYCVQGWYFLTQSQLLLHQYADSEKSAKRGIDISLESKLSSKVLGKFYLLLVQSLCGREIWDSALKALDKCASYLGQSKDLLITFCLTLLKMGQVSKADQMCQDLKEKFPDDAEVLQIEGYTFLLKNHYEEALQKLRLSLLKVESAFTLHLIGLVLWETEQKDKSFKVFLKAVELDPYLAKNFLYLGHYYKNYLLDKSKACLCYKKAFDLDNSDTEVGICYSKILQELDKEEENMKILKIITEKSYLGSCKWAWTQLGLYQLQKNLVSDAIFSLQNALRADPNSSSGWECLADAYLKRGSYESALKAFEKVAELNPKAMYPLYQIATIQKMRGFFTDGIEKFKNLLDIVPTYVPGLIGLAETYVLYAKKALGECLYGLARDCCQECLNTLAKAADSKHGLSCLWKLAGDACSIPFNFDDAWFPLIVPPELHQEAEKQSVSCTKFQLLSYGSKFFGRALLIKDNVSTLWHDLGMNCYLQSKLSSDKNEKISFVKKSFICFQKAVSLSPNYEAHWTALGVVSLSEELDDWAFGQHALIKSLQLNKFNAETWTNLGILYLEKENIQLSNFAFKMAQSAEPTYPLSWIGQAFIADKVKHSETLDLYRHATTLGSHNEALIGYSRVICETLLYTSNKDSLSYKYNIEQMNAVVLAADCAVKFVANNCNSAEAFNILGMLLERQGIYNASLKSYERALQLLELRKDTEFVELVRANFARLLCVVGEPKDAIKEFLLLKKVDISIICGFALALYKDEQYEQSLKLFGQAFEKSKNPFDKSHIKVAMAIVSGNIQGPDAPNPLALLVESAQISPASVPGLLALYATGILKEEARLILAARKELQSYKYQKEFVASTAFLWAAQAYLMKGVKSARNELLKFLHCFPTLHQTWMQAACCLLQWDTKYADIASTCTKIGIFHGGCKEQASQIFALCQMAKGSKRGALSAAQKAVHINPEKLSNWATLAAACHVADLDQKHVGWMFSFVKKLAKEQGVRSDFLGWFVVMEIFHHINCGNLTVANALTTQVLSITSFSSEIQSCIQVLDAVVKIYSNNGNLQPLFLTVKNNPKSFFGWNVLSQFLLSSGNHTEAEKTISHFQVTAEKIFPNWTVYPVFQLAVLSYKAMHTNPEEKEKWLDLGGEMCGKAVSLAPSSQVARFLQGIFALETGNSRLARRSFEKVISSSSVNEVKWVEEMANQVLEFKNLKRKGKEQDC</sequence>
<feature type="repeat" description="TPR" evidence="3">
    <location>
        <begin position="602"/>
        <end position="635"/>
    </location>
</feature>
<name>A0A8X6Q1D0_NEPPI</name>
<dbReference type="EMBL" id="BMAW01027187">
    <property type="protein sequence ID" value="GFU00946.1"/>
    <property type="molecule type" value="Genomic_DNA"/>
</dbReference>
<dbReference type="InterPro" id="IPR039226">
    <property type="entry name" value="Ski3/TTC37"/>
</dbReference>
<feature type="repeat" description="TPR" evidence="3">
    <location>
        <begin position="58"/>
        <end position="91"/>
    </location>
</feature>
<feature type="repeat" description="TPR" evidence="3">
    <location>
        <begin position="863"/>
        <end position="896"/>
    </location>
</feature>
<dbReference type="GO" id="GO:0055087">
    <property type="term" value="C:Ski complex"/>
    <property type="evidence" value="ECO:0007669"/>
    <property type="project" value="InterPro"/>
</dbReference>
<evidence type="ECO:0000256" key="3">
    <source>
        <dbReference type="PROSITE-ProRule" id="PRU00339"/>
    </source>
</evidence>
<dbReference type="GO" id="GO:0006401">
    <property type="term" value="P:RNA catabolic process"/>
    <property type="evidence" value="ECO:0007669"/>
    <property type="project" value="InterPro"/>
</dbReference>
<dbReference type="InterPro" id="IPR011990">
    <property type="entry name" value="TPR-like_helical_dom_sf"/>
</dbReference>
<evidence type="ECO:0000256" key="2">
    <source>
        <dbReference type="ARBA" id="ARBA00022803"/>
    </source>
</evidence>
<dbReference type="InterPro" id="IPR019734">
    <property type="entry name" value="TPR_rpt"/>
</dbReference>
<feature type="repeat" description="TPR" evidence="3">
    <location>
        <begin position="463"/>
        <end position="496"/>
    </location>
</feature>
<comment type="caution">
    <text evidence="4">The sequence shown here is derived from an EMBL/GenBank/DDBJ whole genome shotgun (WGS) entry which is preliminary data.</text>
</comment>
<dbReference type="Gene3D" id="1.25.40.10">
    <property type="entry name" value="Tetratricopeptide repeat domain"/>
    <property type="match status" value="6"/>
</dbReference>
<keyword evidence="5" id="KW-1185">Reference proteome</keyword>
<keyword evidence="2 3" id="KW-0802">TPR repeat</keyword>
<keyword evidence="1" id="KW-0677">Repeat</keyword>
<proteinExistence type="predicted"/>
<dbReference type="InterPro" id="IPR013105">
    <property type="entry name" value="TPR_2"/>
</dbReference>
<feature type="repeat" description="TPR" evidence="3">
    <location>
        <begin position="568"/>
        <end position="601"/>
    </location>
</feature>
<organism evidence="4 5">
    <name type="scientific">Nephila pilipes</name>
    <name type="common">Giant wood spider</name>
    <name type="synonym">Nephila maculata</name>
    <dbReference type="NCBI Taxonomy" id="299642"/>
    <lineage>
        <taxon>Eukaryota</taxon>
        <taxon>Metazoa</taxon>
        <taxon>Ecdysozoa</taxon>
        <taxon>Arthropoda</taxon>
        <taxon>Chelicerata</taxon>
        <taxon>Arachnida</taxon>
        <taxon>Araneae</taxon>
        <taxon>Araneomorphae</taxon>
        <taxon>Entelegynae</taxon>
        <taxon>Araneoidea</taxon>
        <taxon>Nephilidae</taxon>
        <taxon>Nephila</taxon>
    </lineage>
</organism>
<dbReference type="Pfam" id="PF14559">
    <property type="entry name" value="TPR_19"/>
    <property type="match status" value="1"/>
</dbReference>
<dbReference type="PANTHER" id="PTHR15704:SF7">
    <property type="entry name" value="SUPERKILLER COMPLEX PROTEIN 3"/>
    <property type="match status" value="1"/>
</dbReference>
<dbReference type="PROSITE" id="PS50005">
    <property type="entry name" value="TPR"/>
    <property type="match status" value="6"/>
</dbReference>
<evidence type="ECO:0000313" key="4">
    <source>
        <dbReference type="EMBL" id="GFU00946.1"/>
    </source>
</evidence>
<dbReference type="PANTHER" id="PTHR15704">
    <property type="entry name" value="SUPERKILLER 3 PROTEIN-RELATED"/>
    <property type="match status" value="1"/>
</dbReference>
<dbReference type="Proteomes" id="UP000887013">
    <property type="component" value="Unassembled WGS sequence"/>
</dbReference>
<dbReference type="OrthoDB" id="421075at2759"/>
<protein>
    <submittedName>
        <fullName evidence="4">Tetratricopeptide repeat protein 37</fullName>
    </submittedName>
</protein>